<dbReference type="GO" id="GO:0006457">
    <property type="term" value="P:protein folding"/>
    <property type="evidence" value="ECO:0007669"/>
    <property type="project" value="TreeGrafter"/>
</dbReference>
<evidence type="ECO:0000256" key="11">
    <source>
        <dbReference type="PIRSR" id="PIRSR605792-51"/>
    </source>
</evidence>
<feature type="non-terminal residue" evidence="16">
    <location>
        <position position="1"/>
    </location>
</feature>
<evidence type="ECO:0000256" key="12">
    <source>
        <dbReference type="RuleBase" id="RU004208"/>
    </source>
</evidence>
<keyword evidence="6" id="KW-0677">Repeat</keyword>
<dbReference type="FunFam" id="3.40.30.10:FF:000023">
    <property type="entry name" value="Protein disulfide-isomerase"/>
    <property type="match status" value="1"/>
</dbReference>
<evidence type="ECO:0000256" key="5">
    <source>
        <dbReference type="ARBA" id="ARBA00022729"/>
    </source>
</evidence>
<dbReference type="FunFam" id="3.40.30.10:FF:000042">
    <property type="entry name" value="protein disulfide-isomerase A2"/>
    <property type="match status" value="1"/>
</dbReference>
<feature type="compositionally biased region" description="Acidic residues" evidence="14">
    <location>
        <begin position="514"/>
        <end position="537"/>
    </location>
</feature>
<dbReference type="NCBIfam" id="TIGR01130">
    <property type="entry name" value="ER_PDI_fam"/>
    <property type="match status" value="1"/>
</dbReference>
<evidence type="ECO:0000256" key="10">
    <source>
        <dbReference type="ARBA" id="ARBA00023284"/>
    </source>
</evidence>
<dbReference type="InterPro" id="IPR005792">
    <property type="entry name" value="Prot_disulphide_isomerase"/>
</dbReference>
<dbReference type="FunFam" id="3.40.30.10:FF:000027">
    <property type="entry name" value="protein disulfide-isomerase A2"/>
    <property type="match status" value="1"/>
</dbReference>
<dbReference type="InterPro" id="IPR036249">
    <property type="entry name" value="Thioredoxin-like_sf"/>
</dbReference>
<comment type="caution">
    <text evidence="16">The sequence shown here is derived from an EMBL/GenBank/DDBJ whole genome shotgun (WGS) entry which is preliminary data.</text>
</comment>
<dbReference type="Pfam" id="PF13848">
    <property type="entry name" value="Thioredoxin_6"/>
    <property type="match status" value="1"/>
</dbReference>
<dbReference type="SUPFAM" id="SSF52833">
    <property type="entry name" value="Thioredoxin-like"/>
    <property type="match status" value="4"/>
</dbReference>
<dbReference type="InterPro" id="IPR005788">
    <property type="entry name" value="PDI_thioredoxin-like_dom"/>
</dbReference>
<dbReference type="GO" id="GO:0034976">
    <property type="term" value="P:response to endoplasmic reticulum stress"/>
    <property type="evidence" value="ECO:0007669"/>
    <property type="project" value="TreeGrafter"/>
</dbReference>
<dbReference type="PANTHER" id="PTHR18929">
    <property type="entry name" value="PROTEIN DISULFIDE ISOMERASE"/>
    <property type="match status" value="1"/>
</dbReference>
<evidence type="ECO:0000313" key="16">
    <source>
        <dbReference type="EMBL" id="RUS88417.1"/>
    </source>
</evidence>
<feature type="region of interest" description="Disordered" evidence="14">
    <location>
        <begin position="506"/>
        <end position="537"/>
    </location>
</feature>
<dbReference type="EMBL" id="RQTK01000083">
    <property type="protein sequence ID" value="RUS88417.1"/>
    <property type="molecule type" value="Genomic_DNA"/>
</dbReference>
<keyword evidence="8 11" id="KW-1015">Disulfide bond</keyword>
<dbReference type="GO" id="GO:0003756">
    <property type="term" value="F:protein disulfide isomerase activity"/>
    <property type="evidence" value="ECO:0007669"/>
    <property type="project" value="UniProtKB-EC"/>
</dbReference>
<comment type="subcellular location">
    <subcellularLocation>
        <location evidence="2">Endoplasmic reticulum lumen</location>
    </subcellularLocation>
</comment>
<keyword evidence="10 11" id="KW-0676">Redox-active center</keyword>
<evidence type="ECO:0000256" key="2">
    <source>
        <dbReference type="ARBA" id="ARBA00004319"/>
    </source>
</evidence>
<dbReference type="PROSITE" id="PS51352">
    <property type="entry name" value="THIOREDOXIN_2"/>
    <property type="match status" value="2"/>
</dbReference>
<keyword evidence="9 13" id="KW-0413">Isomerase</keyword>
<dbReference type="FunFam" id="3.40.30.10:FF:000030">
    <property type="entry name" value="Protein disulfide-isomerase"/>
    <property type="match status" value="1"/>
</dbReference>
<dbReference type="PANTHER" id="PTHR18929:SF240">
    <property type="entry name" value="PROTEIN DISULFIDE-ISOMERASE"/>
    <property type="match status" value="1"/>
</dbReference>
<protein>
    <recommendedName>
        <fullName evidence="4 13">Protein disulfide-isomerase</fullName>
        <ecNumber evidence="4 13">5.3.4.1</ecNumber>
    </recommendedName>
</protein>
<sequence>TGATLRVFGFVPCLSWFSPSSFSLQTLDNVASFQLSNKMFRLTLIALAIFVAKISAADVQEEEGVLVLTTENFKEVIEGNEFVLVEFYAPWCGHCKALAPEYAKAATKLKEDDSPVKLAKVDATVESSLGEEYQVRGYPTLKFFRNGKPSEYSGGRQANDIVNWLKKKTGPPAVTLADKDTATTFREKEDVVVIGFFKDAESDGAKAFISAASQLDDIPFGITSDSEVFADNKVDEDSVVLFKKFDEGRVKLETEISSDNILTFIAGNRLPLVIEFTQESAQKIFGGEIKSHILMFLKKEGNEDTIKGFESVAKEFKGKVLFIYLDTANEDNTRIMEFFGLKEEETPAVRLISLSEDMTKYKPEFSGVGLDDVKQFVQSYLDGSLKPHLMSEEIPEDWDAKPVKVLVGKNFKEVAMDKSKAVFVEFYAPWCGHCKQLAPIWDDLGKAFEDNDKIVIAKMDSTANEIEEVKIQSFPTLKYFPAGSDEIIDYNGERTLDGFKKFLESEGKDGAGVAEEEEDEDEEGADEDDDDALRDEL</sequence>
<dbReference type="GO" id="GO:0005788">
    <property type="term" value="C:endoplasmic reticulum lumen"/>
    <property type="evidence" value="ECO:0007669"/>
    <property type="project" value="UniProtKB-SubCell"/>
</dbReference>
<dbReference type="PRINTS" id="PR00421">
    <property type="entry name" value="THIOREDOXIN"/>
</dbReference>
<feature type="domain" description="Thioredoxin" evidence="15">
    <location>
        <begin position="48"/>
        <end position="170"/>
    </location>
</feature>
<dbReference type="STRING" id="188477.A0A3S1HY33"/>
<dbReference type="InterPro" id="IPR013766">
    <property type="entry name" value="Thioredoxin_domain"/>
</dbReference>
<evidence type="ECO:0000256" key="8">
    <source>
        <dbReference type="ARBA" id="ARBA00023157"/>
    </source>
</evidence>
<dbReference type="NCBIfam" id="TIGR01126">
    <property type="entry name" value="pdi_dom"/>
    <property type="match status" value="2"/>
</dbReference>
<dbReference type="OrthoDB" id="72053at2759"/>
<evidence type="ECO:0000256" key="1">
    <source>
        <dbReference type="ARBA" id="ARBA00001182"/>
    </source>
</evidence>
<organism evidence="16 17">
    <name type="scientific">Elysia chlorotica</name>
    <name type="common">Eastern emerald elysia</name>
    <name type="synonym">Sea slug</name>
    <dbReference type="NCBI Taxonomy" id="188477"/>
    <lineage>
        <taxon>Eukaryota</taxon>
        <taxon>Metazoa</taxon>
        <taxon>Spiralia</taxon>
        <taxon>Lophotrochozoa</taxon>
        <taxon>Mollusca</taxon>
        <taxon>Gastropoda</taxon>
        <taxon>Heterobranchia</taxon>
        <taxon>Euthyneura</taxon>
        <taxon>Panpulmonata</taxon>
        <taxon>Sacoglossa</taxon>
        <taxon>Placobranchoidea</taxon>
        <taxon>Plakobranchidae</taxon>
        <taxon>Elysia</taxon>
    </lineage>
</organism>
<comment type="similarity">
    <text evidence="3 12">Belongs to the protein disulfide isomerase family.</text>
</comment>
<feature type="disulfide bond" description="Redox-active" evidence="11">
    <location>
        <begin position="431"/>
        <end position="434"/>
    </location>
</feature>
<feature type="domain" description="Thioredoxin" evidence="15">
    <location>
        <begin position="380"/>
        <end position="508"/>
    </location>
</feature>
<evidence type="ECO:0000259" key="15">
    <source>
        <dbReference type="PROSITE" id="PS51352"/>
    </source>
</evidence>
<feature type="disulfide bond" description="Redox-active" evidence="11">
    <location>
        <begin position="92"/>
        <end position="95"/>
    </location>
</feature>
<dbReference type="PROSITE" id="PS00194">
    <property type="entry name" value="THIOREDOXIN_1"/>
    <property type="match status" value="2"/>
</dbReference>
<keyword evidence="7" id="KW-0256">Endoplasmic reticulum</keyword>
<dbReference type="InterPro" id="IPR017937">
    <property type="entry name" value="Thioredoxin_CS"/>
</dbReference>
<dbReference type="CDD" id="cd02961">
    <property type="entry name" value="PDI_a_family"/>
    <property type="match status" value="1"/>
</dbReference>
<dbReference type="CDD" id="cd02981">
    <property type="entry name" value="PDI_b_family"/>
    <property type="match status" value="1"/>
</dbReference>
<evidence type="ECO:0000256" key="13">
    <source>
        <dbReference type="RuleBase" id="RU361130"/>
    </source>
</evidence>
<gene>
    <name evidence="16" type="ORF">EGW08_003813</name>
</gene>
<reference evidence="16 17" key="1">
    <citation type="submission" date="2019-01" db="EMBL/GenBank/DDBJ databases">
        <title>A draft genome assembly of the solar-powered sea slug Elysia chlorotica.</title>
        <authorList>
            <person name="Cai H."/>
            <person name="Li Q."/>
            <person name="Fang X."/>
            <person name="Li J."/>
            <person name="Curtis N.E."/>
            <person name="Altenburger A."/>
            <person name="Shibata T."/>
            <person name="Feng M."/>
            <person name="Maeda T."/>
            <person name="Schwartz J.A."/>
            <person name="Shigenobu S."/>
            <person name="Lundholm N."/>
            <person name="Nishiyama T."/>
            <person name="Yang H."/>
            <person name="Hasebe M."/>
            <person name="Li S."/>
            <person name="Pierce S.K."/>
            <person name="Wang J."/>
        </authorList>
    </citation>
    <scope>NUCLEOTIDE SEQUENCE [LARGE SCALE GENOMIC DNA]</scope>
    <source>
        <strain evidence="16">EC2010</strain>
        <tissue evidence="16">Whole organism of an adult</tissue>
    </source>
</reference>
<dbReference type="CDD" id="cd02995">
    <property type="entry name" value="PDI_a_PDI_a'_C"/>
    <property type="match status" value="1"/>
</dbReference>
<comment type="catalytic activity">
    <reaction evidence="1 13">
        <text>Catalyzes the rearrangement of -S-S- bonds in proteins.</text>
        <dbReference type="EC" id="5.3.4.1"/>
    </reaction>
</comment>
<evidence type="ECO:0000256" key="9">
    <source>
        <dbReference type="ARBA" id="ARBA00023235"/>
    </source>
</evidence>
<dbReference type="CDD" id="cd02982">
    <property type="entry name" value="PDI_b'_family"/>
    <property type="match status" value="1"/>
</dbReference>
<keyword evidence="5" id="KW-0732">Signal</keyword>
<dbReference type="Pfam" id="PF00085">
    <property type="entry name" value="Thioredoxin"/>
    <property type="match status" value="2"/>
</dbReference>
<evidence type="ECO:0000313" key="17">
    <source>
        <dbReference type="Proteomes" id="UP000271974"/>
    </source>
</evidence>
<dbReference type="Proteomes" id="UP000271974">
    <property type="component" value="Unassembled WGS sequence"/>
</dbReference>
<evidence type="ECO:0000256" key="7">
    <source>
        <dbReference type="ARBA" id="ARBA00022824"/>
    </source>
</evidence>
<evidence type="ECO:0000256" key="4">
    <source>
        <dbReference type="ARBA" id="ARBA00012723"/>
    </source>
</evidence>
<dbReference type="EC" id="5.3.4.1" evidence="4 13"/>
<dbReference type="AlphaFoldDB" id="A0A3S1HY33"/>
<evidence type="ECO:0000256" key="6">
    <source>
        <dbReference type="ARBA" id="ARBA00022737"/>
    </source>
</evidence>
<dbReference type="Gene3D" id="3.40.30.10">
    <property type="entry name" value="Glutaredoxin"/>
    <property type="match status" value="4"/>
</dbReference>
<evidence type="ECO:0000256" key="3">
    <source>
        <dbReference type="ARBA" id="ARBA00006347"/>
    </source>
</evidence>
<evidence type="ECO:0000256" key="14">
    <source>
        <dbReference type="SAM" id="MobiDB-lite"/>
    </source>
</evidence>
<keyword evidence="17" id="KW-1185">Reference proteome</keyword>
<name>A0A3S1HY33_ELYCH</name>
<accession>A0A3S1HY33</accession>
<proteinExistence type="inferred from homology"/>